<sequence length="170" mass="19716">MRVIEEHDEEEESDEDDESEEQQVEQGQHGEVNEDHEECEQQQDEQQQQQQQQNTENQTKTMKNANSKTLNKNNTEKQKKTRKNVKGSVQSLWKMDIPTLNMENMQSTGHHLWMKVGQDQEDADNVDCQPTSDQVSSITPLAIFDDDGDLDEDIDVFYDATLIKEEDVVM</sequence>
<dbReference type="Proteomes" id="UP001163046">
    <property type="component" value="Unassembled WGS sequence"/>
</dbReference>
<evidence type="ECO:0000313" key="3">
    <source>
        <dbReference type="Proteomes" id="UP001163046"/>
    </source>
</evidence>
<dbReference type="EMBL" id="MU826826">
    <property type="protein sequence ID" value="KAJ7375207.1"/>
    <property type="molecule type" value="Genomic_DNA"/>
</dbReference>
<keyword evidence="3" id="KW-1185">Reference proteome</keyword>
<comment type="caution">
    <text evidence="2">The sequence shown here is derived from an EMBL/GenBank/DDBJ whole genome shotgun (WGS) entry which is preliminary data.</text>
</comment>
<feature type="compositionally biased region" description="Polar residues" evidence="1">
    <location>
        <begin position="60"/>
        <end position="73"/>
    </location>
</feature>
<reference evidence="2" key="1">
    <citation type="submission" date="2023-01" db="EMBL/GenBank/DDBJ databases">
        <title>Genome assembly of the deep-sea coral Lophelia pertusa.</title>
        <authorList>
            <person name="Herrera S."/>
            <person name="Cordes E."/>
        </authorList>
    </citation>
    <scope>NUCLEOTIDE SEQUENCE</scope>
    <source>
        <strain evidence="2">USNM1676648</strain>
        <tissue evidence="2">Polyp</tissue>
    </source>
</reference>
<gene>
    <name evidence="2" type="ORF">OS493_001950</name>
</gene>
<accession>A0A9X0CT76</accession>
<evidence type="ECO:0000256" key="1">
    <source>
        <dbReference type="SAM" id="MobiDB-lite"/>
    </source>
</evidence>
<dbReference type="AlphaFoldDB" id="A0A9X0CT76"/>
<feature type="compositionally biased region" description="Acidic residues" evidence="1">
    <location>
        <begin position="1"/>
        <end position="23"/>
    </location>
</feature>
<proteinExistence type="predicted"/>
<feature type="region of interest" description="Disordered" evidence="1">
    <location>
        <begin position="1"/>
        <end position="90"/>
    </location>
</feature>
<protein>
    <submittedName>
        <fullName evidence="2">Uncharacterized protein</fullName>
    </submittedName>
</protein>
<feature type="compositionally biased region" description="Low complexity" evidence="1">
    <location>
        <begin position="44"/>
        <end position="59"/>
    </location>
</feature>
<name>A0A9X0CT76_9CNID</name>
<organism evidence="2 3">
    <name type="scientific">Desmophyllum pertusum</name>
    <dbReference type="NCBI Taxonomy" id="174260"/>
    <lineage>
        <taxon>Eukaryota</taxon>
        <taxon>Metazoa</taxon>
        <taxon>Cnidaria</taxon>
        <taxon>Anthozoa</taxon>
        <taxon>Hexacorallia</taxon>
        <taxon>Scleractinia</taxon>
        <taxon>Caryophylliina</taxon>
        <taxon>Caryophylliidae</taxon>
        <taxon>Desmophyllum</taxon>
    </lineage>
</organism>
<feature type="compositionally biased region" description="Acidic residues" evidence="1">
    <location>
        <begin position="34"/>
        <end position="43"/>
    </location>
</feature>
<evidence type="ECO:0000313" key="2">
    <source>
        <dbReference type="EMBL" id="KAJ7375207.1"/>
    </source>
</evidence>